<dbReference type="InterPro" id="IPR050576">
    <property type="entry name" value="Cilia_flagella_integrity"/>
</dbReference>
<evidence type="ECO:0000313" key="12">
    <source>
        <dbReference type="EMBL" id="NWH33101.1"/>
    </source>
</evidence>
<accession>A0A850URE4</accession>
<evidence type="ECO:0000256" key="11">
    <source>
        <dbReference type="SAM" id="MobiDB-lite"/>
    </source>
</evidence>
<dbReference type="FunFam" id="3.80.10.10:FF:000165">
    <property type="entry name" value="Centrosomal protein of 97 kDa"/>
    <property type="match status" value="1"/>
</dbReference>
<gene>
    <name evidence="12" type="primary">Cep97</name>
    <name evidence="12" type="ORF">CHLHAR_R03628</name>
</gene>
<dbReference type="GO" id="GO:1902018">
    <property type="term" value="P:negative regulation of cilium assembly"/>
    <property type="evidence" value="ECO:0007669"/>
    <property type="project" value="TreeGrafter"/>
</dbReference>
<evidence type="ECO:0000256" key="6">
    <source>
        <dbReference type="ARBA" id="ARBA00023212"/>
    </source>
</evidence>
<dbReference type="SMART" id="SM00365">
    <property type="entry name" value="LRR_SD22"/>
    <property type="match status" value="6"/>
</dbReference>
<dbReference type="SUPFAM" id="SSF52058">
    <property type="entry name" value="L domain-like"/>
    <property type="match status" value="1"/>
</dbReference>
<sequence length="778" mass="84799">GLVVNCSGQGLQKLGPVLPCDTQTLILDKNQIIKLEHLEKCKNLMQLSVANNRLVRMMGVAKLTKLRVLNLPHNSIGYVEGLKDLVHLEWLNLAGNNLKVIEQINSCLSLQHLDLSDNNIAQLGDLSKLTSLKTLLLHGNIITSLRSAPVCLPQSLTVFSLAENEIRDLNEVSFLASFGQLEQLSVMNNPCVMATPSVPGFDYRPYIVSWCLNLKVLDGYVISQKESLKAEWLYSQGKGRSYRPGQHAQLVQYLATVCPLISAYGLQTEEDAKLEKILSKQRLHQRQLMHENKNEEPPTSAPSKTVPEAHEHSGLAQPSQMVLEKEPVIQRNSWVGPSANNDHSYAVKNTSLHERSLPKELHLEDVQTDEDKLNSSLLSSESTFMPVASGLSPVSPASDLNLHGISLGLEDDDDTVIEGVRDINSRETTKKQEALSVAGEHPNRAAGSVETQENIKEILQVPAPDPVTAGLAAKTGSSLGASEGQVLHSHPSTSLGTESGVKALCPGQMTEERSGSLAVQGAAPADQGAAELQRMTEAATKLQASWRGFYMRNHHPRAKEVRTEIRLNRMQEHIVCLTAEIEKLRKEREEDKMQRLVQEEAIKFLWNQVKSLQQWQLSVMQNLGGAGISSANTLCSSKPPLLSSTVEQETPPAVSSALLVPAGEGDLQEKSLLEFPDSGFHSSAADQTHASDLSCSSDGEDGPGECGQSKESSSNEQDNGLIQQYLKSVQQLEEADEDTDCNEEMEGSCLQIAVSAESQDSSSDPVSVELPQDTSSPV</sequence>
<feature type="region of interest" description="Disordered" evidence="11">
    <location>
        <begin position="677"/>
        <end position="778"/>
    </location>
</feature>
<evidence type="ECO:0000256" key="8">
    <source>
        <dbReference type="ARBA" id="ARBA00068862"/>
    </source>
</evidence>
<dbReference type="InterPro" id="IPR001611">
    <property type="entry name" value="Leu-rich_rpt"/>
</dbReference>
<dbReference type="InterPro" id="IPR032675">
    <property type="entry name" value="LRR_dom_sf"/>
</dbReference>
<dbReference type="GO" id="GO:0005813">
    <property type="term" value="C:centrosome"/>
    <property type="evidence" value="ECO:0007669"/>
    <property type="project" value="UniProtKB-SubCell"/>
</dbReference>
<evidence type="ECO:0000256" key="5">
    <source>
        <dbReference type="ARBA" id="ARBA00022794"/>
    </source>
</evidence>
<dbReference type="OrthoDB" id="5954088at2759"/>
<keyword evidence="13" id="KW-1185">Reference proteome</keyword>
<evidence type="ECO:0000256" key="9">
    <source>
        <dbReference type="ARBA" id="ARBA00076677"/>
    </source>
</evidence>
<dbReference type="Gene3D" id="3.80.10.10">
    <property type="entry name" value="Ribonuclease Inhibitor"/>
    <property type="match status" value="2"/>
</dbReference>
<keyword evidence="10" id="KW-0175">Coiled coil</keyword>
<dbReference type="PANTHER" id="PTHR45973">
    <property type="entry name" value="PROTEIN PHOSPHATASE 1 REGULATORY SUBUNIT SDS22-RELATED"/>
    <property type="match status" value="1"/>
</dbReference>
<feature type="compositionally biased region" description="Acidic residues" evidence="11">
    <location>
        <begin position="733"/>
        <end position="746"/>
    </location>
</feature>
<dbReference type="Pfam" id="PF14580">
    <property type="entry name" value="LRR_9"/>
    <property type="match status" value="1"/>
</dbReference>
<comment type="subcellular location">
    <subcellularLocation>
        <location evidence="1">Cytoplasm</location>
        <location evidence="1">Cytoskeleton</location>
        <location evidence="1">Microtubule organizing center</location>
        <location evidence="1">Centrosome</location>
    </subcellularLocation>
</comment>
<keyword evidence="5" id="KW-0970">Cilium biogenesis/degradation</keyword>
<feature type="coiled-coil region" evidence="10">
    <location>
        <begin position="567"/>
        <end position="599"/>
    </location>
</feature>
<evidence type="ECO:0000313" key="13">
    <source>
        <dbReference type="Proteomes" id="UP000640999"/>
    </source>
</evidence>
<dbReference type="Proteomes" id="UP000640999">
    <property type="component" value="Unassembled WGS sequence"/>
</dbReference>
<keyword evidence="2" id="KW-0963">Cytoplasm</keyword>
<dbReference type="EMBL" id="WEIW01000370">
    <property type="protein sequence ID" value="NWH33101.1"/>
    <property type="molecule type" value="Genomic_DNA"/>
</dbReference>
<evidence type="ECO:0000256" key="10">
    <source>
        <dbReference type="SAM" id="Coils"/>
    </source>
</evidence>
<evidence type="ECO:0000256" key="7">
    <source>
        <dbReference type="ARBA" id="ARBA00058656"/>
    </source>
</evidence>
<feature type="non-terminal residue" evidence="12">
    <location>
        <position position="1"/>
    </location>
</feature>
<keyword evidence="4" id="KW-0677">Repeat</keyword>
<dbReference type="PROSITE" id="PS51450">
    <property type="entry name" value="LRR"/>
    <property type="match status" value="3"/>
</dbReference>
<evidence type="ECO:0000256" key="2">
    <source>
        <dbReference type="ARBA" id="ARBA00022490"/>
    </source>
</evidence>
<dbReference type="CDD" id="cd23767">
    <property type="entry name" value="IQCD"/>
    <property type="match status" value="1"/>
</dbReference>
<name>A0A850URE4_9CORV</name>
<dbReference type="PROSITE" id="PS50096">
    <property type="entry name" value="IQ"/>
    <property type="match status" value="1"/>
</dbReference>
<feature type="compositionally biased region" description="Polar residues" evidence="11">
    <location>
        <begin position="680"/>
        <end position="697"/>
    </location>
</feature>
<evidence type="ECO:0000256" key="3">
    <source>
        <dbReference type="ARBA" id="ARBA00022614"/>
    </source>
</evidence>
<feature type="compositionally biased region" description="Basic and acidic residues" evidence="11">
    <location>
        <begin position="424"/>
        <end position="433"/>
    </location>
</feature>
<dbReference type="GO" id="GO:0030030">
    <property type="term" value="P:cell projection organization"/>
    <property type="evidence" value="ECO:0007669"/>
    <property type="project" value="UniProtKB-KW"/>
</dbReference>
<comment type="function">
    <text evidence="7">Acts as a key negative regulator of ciliogenesis in collaboration with CCP110 by capping the mother centriole thereby preventing cilia formation. Required for recruitment of CCP110 to the centrosome.</text>
</comment>
<proteinExistence type="predicted"/>
<evidence type="ECO:0000256" key="4">
    <source>
        <dbReference type="ARBA" id="ARBA00022737"/>
    </source>
</evidence>
<dbReference type="PANTHER" id="PTHR45973:SF2">
    <property type="entry name" value="CENTROSOMAL PROTEIN OF 97 KDA"/>
    <property type="match status" value="1"/>
</dbReference>
<feature type="compositionally biased region" description="Polar residues" evidence="11">
    <location>
        <begin position="756"/>
        <end position="765"/>
    </location>
</feature>
<keyword evidence="3" id="KW-0433">Leucine-rich repeat</keyword>
<feature type="compositionally biased region" description="Polar residues" evidence="11">
    <location>
        <begin position="709"/>
        <end position="731"/>
    </location>
</feature>
<evidence type="ECO:0000256" key="1">
    <source>
        <dbReference type="ARBA" id="ARBA00004300"/>
    </source>
</evidence>
<organism evidence="12 13">
    <name type="scientific">Chloropsis hardwickii</name>
    <dbReference type="NCBI Taxonomy" id="667144"/>
    <lineage>
        <taxon>Eukaryota</taxon>
        <taxon>Metazoa</taxon>
        <taxon>Chordata</taxon>
        <taxon>Craniata</taxon>
        <taxon>Vertebrata</taxon>
        <taxon>Euteleostomi</taxon>
        <taxon>Archelosauria</taxon>
        <taxon>Archosauria</taxon>
        <taxon>Dinosauria</taxon>
        <taxon>Saurischia</taxon>
        <taxon>Theropoda</taxon>
        <taxon>Coelurosauria</taxon>
        <taxon>Aves</taxon>
        <taxon>Neognathae</taxon>
        <taxon>Neoaves</taxon>
        <taxon>Telluraves</taxon>
        <taxon>Australaves</taxon>
        <taxon>Passeriformes</taxon>
        <taxon>Corvoidea</taxon>
        <taxon>Irenidae</taxon>
        <taxon>Chloropsis</taxon>
    </lineage>
</organism>
<feature type="region of interest" description="Disordered" evidence="11">
    <location>
        <begin position="290"/>
        <end position="320"/>
    </location>
</feature>
<feature type="non-terminal residue" evidence="12">
    <location>
        <position position="778"/>
    </location>
</feature>
<dbReference type="AlphaFoldDB" id="A0A850URE4"/>
<feature type="region of interest" description="Disordered" evidence="11">
    <location>
        <begin position="424"/>
        <end position="450"/>
    </location>
</feature>
<reference evidence="12" key="1">
    <citation type="submission" date="2019-10" db="EMBL/GenBank/DDBJ databases">
        <title>Bird 10,000 Genomes (B10K) Project - Family phase.</title>
        <authorList>
            <person name="Zhang G."/>
        </authorList>
    </citation>
    <scope>NUCLEOTIDE SEQUENCE</scope>
    <source>
        <strain evidence="12">B10K-IZ-033-78</strain>
        <tissue evidence="12">Muscle</tissue>
    </source>
</reference>
<comment type="caution">
    <text evidence="12">The sequence shown here is derived from an EMBL/GenBank/DDBJ whole genome shotgun (WGS) entry which is preliminary data.</text>
</comment>
<protein>
    <recommendedName>
        <fullName evidence="8">Centrosomal protein of 97 kDa</fullName>
    </recommendedName>
    <alternativeName>
        <fullName evidence="9">Leucine-rich repeat and IQ domain-containing protein 2</fullName>
    </alternativeName>
</protein>
<keyword evidence="6" id="KW-0206">Cytoskeleton</keyword>